<protein>
    <recommendedName>
        <fullName evidence="4">DUF148 domain-containing protein</fullName>
    </recommendedName>
</protein>
<accession>A0A811LNI8</accession>
<dbReference type="Proteomes" id="UP000783686">
    <property type="component" value="Unassembled WGS sequence"/>
</dbReference>
<name>A0A811LNI8_9BILA</name>
<organism evidence="2 3">
    <name type="scientific">Bursaphelenchus okinawaensis</name>
    <dbReference type="NCBI Taxonomy" id="465554"/>
    <lineage>
        <taxon>Eukaryota</taxon>
        <taxon>Metazoa</taxon>
        <taxon>Ecdysozoa</taxon>
        <taxon>Nematoda</taxon>
        <taxon>Chromadorea</taxon>
        <taxon>Rhabditida</taxon>
        <taxon>Tylenchina</taxon>
        <taxon>Tylenchomorpha</taxon>
        <taxon>Aphelenchoidea</taxon>
        <taxon>Aphelenchoididae</taxon>
        <taxon>Bursaphelenchus</taxon>
    </lineage>
</organism>
<gene>
    <name evidence="2" type="ORF">BOKJ2_LOCUS13845</name>
</gene>
<sequence>MKFLVVASVLIVIVWAQNDRKEAKKVYNYVINVVEKLTKDPKFKEIATAAAETDNPIEYLDTKKSEIVAIETKILKEINLNQEQIDVIQKLSDAEAHHKFDQWLPKYNALSAEEKKTLFSVPGL</sequence>
<dbReference type="EMBL" id="CAJFCW020000006">
    <property type="protein sequence ID" value="CAG9127287.1"/>
    <property type="molecule type" value="Genomic_DNA"/>
</dbReference>
<dbReference type="AlphaFoldDB" id="A0A811LNI8"/>
<keyword evidence="1" id="KW-0732">Signal</keyword>
<proteinExistence type="predicted"/>
<evidence type="ECO:0008006" key="4">
    <source>
        <dbReference type="Google" id="ProtNLM"/>
    </source>
</evidence>
<dbReference type="Proteomes" id="UP000614601">
    <property type="component" value="Unassembled WGS sequence"/>
</dbReference>
<reference evidence="2" key="1">
    <citation type="submission" date="2020-09" db="EMBL/GenBank/DDBJ databases">
        <authorList>
            <person name="Kikuchi T."/>
        </authorList>
    </citation>
    <scope>NUCLEOTIDE SEQUENCE</scope>
    <source>
        <strain evidence="2">SH1</strain>
    </source>
</reference>
<keyword evidence="3" id="KW-1185">Reference proteome</keyword>
<evidence type="ECO:0000256" key="1">
    <source>
        <dbReference type="SAM" id="SignalP"/>
    </source>
</evidence>
<comment type="caution">
    <text evidence="2">The sequence shown here is derived from an EMBL/GenBank/DDBJ whole genome shotgun (WGS) entry which is preliminary data.</text>
</comment>
<dbReference type="OrthoDB" id="10331779at2759"/>
<evidence type="ECO:0000313" key="2">
    <source>
        <dbReference type="EMBL" id="CAD5229857.1"/>
    </source>
</evidence>
<feature type="signal peptide" evidence="1">
    <location>
        <begin position="1"/>
        <end position="16"/>
    </location>
</feature>
<dbReference type="EMBL" id="CAJFDH010000006">
    <property type="protein sequence ID" value="CAD5229857.1"/>
    <property type="molecule type" value="Genomic_DNA"/>
</dbReference>
<feature type="chain" id="PRO_5036408557" description="DUF148 domain-containing protein" evidence="1">
    <location>
        <begin position="17"/>
        <end position="124"/>
    </location>
</feature>
<evidence type="ECO:0000313" key="3">
    <source>
        <dbReference type="Proteomes" id="UP000614601"/>
    </source>
</evidence>